<reference evidence="3" key="2">
    <citation type="submission" date="2016-10" db="EMBL/GenBank/DDBJ databases">
        <authorList>
            <person name="de Groot N.N."/>
        </authorList>
    </citation>
    <scope>NUCLEOTIDE SEQUENCE [LARGE SCALE GENOMIC DNA]</scope>
    <source>
        <strain evidence="3">CGMCC 1.8911</strain>
    </source>
</reference>
<dbReference type="GO" id="GO:0003676">
    <property type="term" value="F:nucleic acid binding"/>
    <property type="evidence" value="ECO:0007669"/>
    <property type="project" value="InterPro"/>
</dbReference>
<sequence>MDQPIGKQYTYGETVIIAPDRLKRNFQSAEPNQKWVTDITYIQYGRTVKYLSTIMDLYNNEIVAAKLYDHQQTPLVLDTLKEALKRRAYPEGVIIHSDQGSVYTSYAY</sequence>
<dbReference type="InterPro" id="IPR036397">
    <property type="entry name" value="RNaseH_sf"/>
</dbReference>
<keyword evidence="5" id="KW-1185">Reference proteome</keyword>
<dbReference type="PROSITE" id="PS50994">
    <property type="entry name" value="INTEGRASE"/>
    <property type="match status" value="1"/>
</dbReference>
<evidence type="ECO:0000313" key="4">
    <source>
        <dbReference type="Proteomes" id="UP000242700"/>
    </source>
</evidence>
<dbReference type="Proteomes" id="UP000242700">
    <property type="component" value="Unassembled WGS sequence"/>
</dbReference>
<dbReference type="Gene3D" id="3.30.420.10">
    <property type="entry name" value="Ribonuclease H-like superfamily/Ribonuclease H"/>
    <property type="match status" value="1"/>
</dbReference>
<evidence type="ECO:0000313" key="5">
    <source>
        <dbReference type="Proteomes" id="UP001519348"/>
    </source>
</evidence>
<dbReference type="GO" id="GO:0015074">
    <property type="term" value="P:DNA integration"/>
    <property type="evidence" value="ECO:0007669"/>
    <property type="project" value="InterPro"/>
</dbReference>
<dbReference type="PANTHER" id="PTHR46889">
    <property type="entry name" value="TRANSPOSASE INSF FOR INSERTION SEQUENCE IS3B-RELATED"/>
    <property type="match status" value="1"/>
</dbReference>
<protein>
    <submittedName>
        <fullName evidence="3">Integrase core domain-containing protein</fullName>
    </submittedName>
    <submittedName>
        <fullName evidence="2">Transposase InsO family protein</fullName>
    </submittedName>
</protein>
<gene>
    <name evidence="2" type="ORF">J2Z27_001997</name>
    <name evidence="3" type="ORF">SAMN05216187_104236</name>
</gene>
<feature type="domain" description="Integrase catalytic" evidence="1">
    <location>
        <begin position="27"/>
        <end position="108"/>
    </location>
</feature>
<organism evidence="3 4">
    <name type="scientific">Jeotgalicoccus aerolatus</name>
    <dbReference type="NCBI Taxonomy" id="709510"/>
    <lineage>
        <taxon>Bacteria</taxon>
        <taxon>Bacillati</taxon>
        <taxon>Bacillota</taxon>
        <taxon>Bacilli</taxon>
        <taxon>Bacillales</taxon>
        <taxon>Staphylococcaceae</taxon>
        <taxon>Jeotgalicoccus</taxon>
    </lineage>
</organism>
<dbReference type="Proteomes" id="UP001519348">
    <property type="component" value="Unassembled WGS sequence"/>
</dbReference>
<dbReference type="AlphaFoldDB" id="A0A1G8YXN5"/>
<dbReference type="InterPro" id="IPR050900">
    <property type="entry name" value="Transposase_IS3/IS150/IS904"/>
</dbReference>
<dbReference type="InterPro" id="IPR001584">
    <property type="entry name" value="Integrase_cat-core"/>
</dbReference>
<dbReference type="InterPro" id="IPR012337">
    <property type="entry name" value="RNaseH-like_sf"/>
</dbReference>
<dbReference type="PANTHER" id="PTHR46889:SF4">
    <property type="entry name" value="TRANSPOSASE INSO FOR INSERTION SEQUENCE ELEMENT IS911B-RELATED"/>
    <property type="match status" value="1"/>
</dbReference>
<evidence type="ECO:0000313" key="3">
    <source>
        <dbReference type="EMBL" id="SDK07507.1"/>
    </source>
</evidence>
<accession>A0A1G8YXN5</accession>
<dbReference type="EMBL" id="FNFI01000004">
    <property type="protein sequence ID" value="SDK07507.1"/>
    <property type="molecule type" value="Genomic_DNA"/>
</dbReference>
<reference evidence="4" key="1">
    <citation type="submission" date="2016-10" db="EMBL/GenBank/DDBJ databases">
        <authorList>
            <person name="Varghese N."/>
            <person name="Submissions S."/>
        </authorList>
    </citation>
    <scope>NUCLEOTIDE SEQUENCE [LARGE SCALE GENOMIC DNA]</scope>
    <source>
        <strain evidence="4">CGMCC 1.8911</strain>
    </source>
</reference>
<reference evidence="2 5" key="3">
    <citation type="submission" date="2021-03" db="EMBL/GenBank/DDBJ databases">
        <title>Genomic Encyclopedia of Type Strains, Phase IV (KMG-IV): sequencing the most valuable type-strain genomes for metagenomic binning, comparative biology and taxonomic classification.</title>
        <authorList>
            <person name="Goeker M."/>
        </authorList>
    </citation>
    <scope>NUCLEOTIDE SEQUENCE [LARGE SCALE GENOMIC DNA]</scope>
    <source>
        <strain evidence="2 5">DSM 22420</strain>
    </source>
</reference>
<dbReference type="SUPFAM" id="SSF53098">
    <property type="entry name" value="Ribonuclease H-like"/>
    <property type="match status" value="1"/>
</dbReference>
<dbReference type="Pfam" id="PF00665">
    <property type="entry name" value="rve"/>
    <property type="match status" value="1"/>
</dbReference>
<dbReference type="STRING" id="586411.SAMN05216187_104236"/>
<evidence type="ECO:0000259" key="1">
    <source>
        <dbReference type="PROSITE" id="PS50994"/>
    </source>
</evidence>
<evidence type="ECO:0000313" key="2">
    <source>
        <dbReference type="EMBL" id="MBP1952916.1"/>
    </source>
</evidence>
<dbReference type="EMBL" id="JAGGKN010000006">
    <property type="protein sequence ID" value="MBP1952916.1"/>
    <property type="molecule type" value="Genomic_DNA"/>
</dbReference>
<proteinExistence type="predicted"/>
<name>A0A1G8YXN5_9STAP</name>